<dbReference type="EMBL" id="IACT01004677">
    <property type="protein sequence ID" value="LAC23859.1"/>
    <property type="molecule type" value="mRNA"/>
</dbReference>
<keyword evidence="9" id="KW-1015">Disulfide bond</keyword>
<sequence>MLHLAAAAAVWLCLMMMGPVEADIPLVVPTKGSVWPKPQMQASEDTYLSISPETFNFTVANKDCPMLRSAMERYLKIMFPEQIKTRSRRHRGSPHSEHYRGDLKSVSLYLMAKCESMPYLHMDEHYEIKINSPDQPGVASIISPSIWGIMYGLESFSQLLVPDGDAYRVNSNQIMDYPRFSYRGFMIDTSRHFLPIPTILENLELMSMNKFNVLHWHIVDAPSFPYQSDVYPNLSAEGAWTELHIYTLADVATVVNYAAERGIRVIPEFDTPGHTTSWGFGQPGLLTECYNSSGVPDGTYGPVDPSNEDNFDFLSKLFTEVTANFPDHFLHIGGDEVPFDCWESSPKINEFMKEEGIPAGDYAALEDYYITRLIELVGDLPTKNGHLVWQEVFDNGVQLPSDTVVHIWKDRDDMDKVKLELANVTAAGFQTLLSSCWYIQVIHYGIDWYPFYECDPQDFEGTDAQKSLIVGGEACMWGEYVDKTNFIPRAWPRASAVGERLWSNPEDTKSTDEATPRLEEHRCRLLARGYNAEPLWPSYCDADIV</sequence>
<dbReference type="CDD" id="cd06562">
    <property type="entry name" value="GH20_HexA_HexB-like"/>
    <property type="match status" value="1"/>
</dbReference>
<comment type="similarity">
    <text evidence="2 7">Belongs to the glycosyl hydrolase 20 family.</text>
</comment>
<dbReference type="GO" id="GO:0004563">
    <property type="term" value="F:beta-N-acetylhexosaminidase activity"/>
    <property type="evidence" value="ECO:0007669"/>
    <property type="project" value="UniProtKB-EC"/>
</dbReference>
<evidence type="ECO:0000256" key="2">
    <source>
        <dbReference type="ARBA" id="ARBA00006285"/>
    </source>
</evidence>
<evidence type="ECO:0000256" key="9">
    <source>
        <dbReference type="PIRSR" id="PIRSR001093-2"/>
    </source>
</evidence>
<proteinExistence type="evidence at transcript level"/>
<feature type="disulfide bond" evidence="9">
    <location>
        <begin position="523"/>
        <end position="540"/>
    </location>
</feature>
<evidence type="ECO:0000256" key="8">
    <source>
        <dbReference type="PIRSR" id="PIRSR001093-1"/>
    </source>
</evidence>
<dbReference type="Gene3D" id="3.20.20.80">
    <property type="entry name" value="Glycosidases"/>
    <property type="match status" value="1"/>
</dbReference>
<dbReference type="FunFam" id="3.20.20.80:FF:000063">
    <property type="entry name" value="Beta-hexosaminidase"/>
    <property type="match status" value="1"/>
</dbReference>
<dbReference type="PRINTS" id="PR00738">
    <property type="entry name" value="GLHYDRLASE20"/>
</dbReference>
<keyword evidence="6 7" id="KW-0326">Glycosidase</keyword>
<evidence type="ECO:0000256" key="3">
    <source>
        <dbReference type="ARBA" id="ARBA00022729"/>
    </source>
</evidence>
<dbReference type="SUPFAM" id="SSF55545">
    <property type="entry name" value="beta-N-acetylhexosaminidase-like domain"/>
    <property type="match status" value="1"/>
</dbReference>
<comment type="catalytic activity">
    <reaction evidence="1 7">
        <text>Hydrolysis of terminal non-reducing N-acetyl-D-hexosamine residues in N-acetyl-beta-D-hexosaminides.</text>
        <dbReference type="EC" id="3.2.1.52"/>
    </reaction>
</comment>
<organism evidence="13">
    <name type="scientific">Hirondellea gigas</name>
    <dbReference type="NCBI Taxonomy" id="1518452"/>
    <lineage>
        <taxon>Eukaryota</taxon>
        <taxon>Metazoa</taxon>
        <taxon>Ecdysozoa</taxon>
        <taxon>Arthropoda</taxon>
        <taxon>Crustacea</taxon>
        <taxon>Multicrustacea</taxon>
        <taxon>Malacostraca</taxon>
        <taxon>Eumalacostraca</taxon>
        <taxon>Peracarida</taxon>
        <taxon>Amphipoda</taxon>
        <taxon>Amphilochidea</taxon>
        <taxon>Lysianassida</taxon>
        <taxon>Lysianassidira</taxon>
        <taxon>Lysianassoidea</taxon>
        <taxon>Lysianassidae</taxon>
        <taxon>Hirondellea</taxon>
    </lineage>
</organism>
<name>A0A2P2I7C1_9CRUS</name>
<accession>A0A2P2I7C1</accession>
<dbReference type="GO" id="GO:0030203">
    <property type="term" value="P:glycosaminoglycan metabolic process"/>
    <property type="evidence" value="ECO:0007669"/>
    <property type="project" value="TreeGrafter"/>
</dbReference>
<feature type="signal peptide" evidence="10">
    <location>
        <begin position="1"/>
        <end position="22"/>
    </location>
</feature>
<feature type="active site" description="Proton donor" evidence="8">
    <location>
        <position position="336"/>
    </location>
</feature>
<protein>
    <recommendedName>
        <fullName evidence="7">Beta-hexosaminidase</fullName>
        <ecNumber evidence="7">3.2.1.52</ecNumber>
    </recommendedName>
</protein>
<evidence type="ECO:0000256" key="4">
    <source>
        <dbReference type="ARBA" id="ARBA00022801"/>
    </source>
</evidence>
<keyword evidence="4 7" id="KW-0378">Hydrolase</keyword>
<evidence type="ECO:0000256" key="7">
    <source>
        <dbReference type="PIRNR" id="PIRNR001093"/>
    </source>
</evidence>
<dbReference type="Pfam" id="PF14845">
    <property type="entry name" value="Glycohydro_20b2"/>
    <property type="match status" value="1"/>
</dbReference>
<feature type="chain" id="PRO_5033317010" description="Beta-hexosaminidase" evidence="10">
    <location>
        <begin position="23"/>
        <end position="545"/>
    </location>
</feature>
<feature type="domain" description="Beta-hexosaminidase eukaryotic type N-terminal" evidence="12">
    <location>
        <begin position="34"/>
        <end position="159"/>
    </location>
</feature>
<dbReference type="AlphaFoldDB" id="A0A2P2I7C1"/>
<evidence type="ECO:0000313" key="13">
    <source>
        <dbReference type="EMBL" id="LAB69892.1"/>
    </source>
</evidence>
<dbReference type="PANTHER" id="PTHR22600:SF21">
    <property type="entry name" value="BETA-HEXOSAMINIDASE A"/>
    <property type="match status" value="1"/>
</dbReference>
<keyword evidence="3 10" id="KW-0732">Signal</keyword>
<evidence type="ECO:0000256" key="6">
    <source>
        <dbReference type="ARBA" id="ARBA00023295"/>
    </source>
</evidence>
<dbReference type="GO" id="GO:0005764">
    <property type="term" value="C:lysosome"/>
    <property type="evidence" value="ECO:0007669"/>
    <property type="project" value="TreeGrafter"/>
</dbReference>
<feature type="domain" description="Glycoside hydrolase family 20 catalytic" evidence="11">
    <location>
        <begin position="180"/>
        <end position="504"/>
    </location>
</feature>
<dbReference type="InterPro" id="IPR015883">
    <property type="entry name" value="Glyco_hydro_20_cat"/>
</dbReference>
<evidence type="ECO:0000256" key="5">
    <source>
        <dbReference type="ARBA" id="ARBA00023180"/>
    </source>
</evidence>
<dbReference type="EMBL" id="IACF01004298">
    <property type="protein sequence ID" value="LAB69892.1"/>
    <property type="molecule type" value="mRNA"/>
</dbReference>
<dbReference type="PANTHER" id="PTHR22600">
    <property type="entry name" value="BETA-HEXOSAMINIDASE"/>
    <property type="match status" value="1"/>
</dbReference>
<reference evidence="13" key="2">
    <citation type="journal article" date="2018" name="Biosci. Biotechnol. Biochem.">
        <title>Polysaccharide hydrolase of the hadal zone amphipods Hirondellea gigas.</title>
        <authorList>
            <person name="Kobayashi H."/>
            <person name="Nagahama T."/>
            <person name="Arai W."/>
            <person name="Sasagawa Y."/>
            <person name="Umeda M."/>
            <person name="Hayashi T."/>
            <person name="Nikaido I."/>
            <person name="Watanabe H."/>
            <person name="Oguri K."/>
            <person name="Kitazato H."/>
            <person name="Fujioka K."/>
            <person name="Kido Y."/>
            <person name="Takami H."/>
        </authorList>
    </citation>
    <scope>NUCLEOTIDE SEQUENCE</scope>
    <source>
        <tissue evidence="13">Whole body</tissue>
    </source>
</reference>
<dbReference type="EC" id="3.2.1.52" evidence="7"/>
<reference evidence="14" key="1">
    <citation type="submission" date="2017-11" db="EMBL/GenBank/DDBJ databases">
        <title>The sensing device of the deep-sea amphipod.</title>
        <authorList>
            <person name="Kobayashi H."/>
            <person name="Nagahama T."/>
            <person name="Arai W."/>
            <person name="Sasagawa Y."/>
            <person name="Umeda M."/>
            <person name="Hayashi T."/>
            <person name="Nikaido I."/>
            <person name="Watanabe H."/>
            <person name="Oguri K."/>
            <person name="Kitazato H."/>
            <person name="Fujioka K."/>
            <person name="Kido Y."/>
            <person name="Takami H."/>
        </authorList>
    </citation>
    <scope>NUCLEOTIDE SEQUENCE</scope>
    <source>
        <tissue evidence="14">Whole body</tissue>
    </source>
</reference>
<dbReference type="InterPro" id="IPR025705">
    <property type="entry name" value="Beta_hexosaminidase_sua/sub"/>
</dbReference>
<dbReference type="Pfam" id="PF00728">
    <property type="entry name" value="Glyco_hydro_20"/>
    <property type="match status" value="1"/>
</dbReference>
<dbReference type="GO" id="GO:0016020">
    <property type="term" value="C:membrane"/>
    <property type="evidence" value="ECO:0007669"/>
    <property type="project" value="TreeGrafter"/>
</dbReference>
<dbReference type="PIRSF" id="PIRSF001093">
    <property type="entry name" value="B-hxosamndse_ab_euk"/>
    <property type="match status" value="1"/>
</dbReference>
<dbReference type="InterPro" id="IPR029018">
    <property type="entry name" value="Hex-like_dom2"/>
</dbReference>
<dbReference type="GO" id="GO:0006689">
    <property type="term" value="P:ganglioside catabolic process"/>
    <property type="evidence" value="ECO:0007669"/>
    <property type="project" value="TreeGrafter"/>
</dbReference>
<keyword evidence="5" id="KW-0325">Glycoprotein</keyword>
<evidence type="ECO:0000256" key="10">
    <source>
        <dbReference type="SAM" id="SignalP"/>
    </source>
</evidence>
<feature type="disulfide bond" evidence="9">
    <location>
        <begin position="64"/>
        <end position="114"/>
    </location>
</feature>
<evidence type="ECO:0000313" key="14">
    <source>
        <dbReference type="EMBL" id="LAC23859.1"/>
    </source>
</evidence>
<dbReference type="SUPFAM" id="SSF51445">
    <property type="entry name" value="(Trans)glycosidases"/>
    <property type="match status" value="1"/>
</dbReference>
<evidence type="ECO:0000256" key="1">
    <source>
        <dbReference type="ARBA" id="ARBA00001231"/>
    </source>
</evidence>
<feature type="disulfide bond" evidence="9">
    <location>
        <begin position="289"/>
        <end position="341"/>
    </location>
</feature>
<dbReference type="Gene3D" id="3.30.379.10">
    <property type="entry name" value="Chitobiase/beta-hexosaminidase domain 2-like"/>
    <property type="match status" value="1"/>
</dbReference>
<dbReference type="InterPro" id="IPR029019">
    <property type="entry name" value="HEX_eukaryotic_N"/>
</dbReference>
<evidence type="ECO:0000259" key="12">
    <source>
        <dbReference type="Pfam" id="PF14845"/>
    </source>
</evidence>
<dbReference type="InterPro" id="IPR017853">
    <property type="entry name" value="GH"/>
</dbReference>
<dbReference type="GO" id="GO:0005975">
    <property type="term" value="P:carbohydrate metabolic process"/>
    <property type="evidence" value="ECO:0007669"/>
    <property type="project" value="InterPro"/>
</dbReference>
<evidence type="ECO:0000259" key="11">
    <source>
        <dbReference type="Pfam" id="PF00728"/>
    </source>
</evidence>